<feature type="coiled-coil region" evidence="1">
    <location>
        <begin position="115"/>
        <end position="142"/>
    </location>
</feature>
<keyword evidence="4" id="KW-1185">Reference proteome</keyword>
<accession>A0A2R6NPL2</accession>
<evidence type="ECO:0000256" key="2">
    <source>
        <dbReference type="SAM" id="MobiDB-lite"/>
    </source>
</evidence>
<sequence>MSSSSSPPLRRLSSTNSSSKESLINAYEAEEERIINILSRKLEQLREEKVELENALEAESESHVNRLSREISALRLAQQQAVNGNRLGSGSLSPVETRIPLGVVNPLEPTTEVMLEAMRRENEQLRNRLTETERDYIRISRLNDIYREELIDHRRRVGLPVDNLIGLAPSAIDPYSQPIHRRTSTSPYPVPQSLTTQSARVPIPRPPSQIHRPSQVPASVSISTTPPSSGSLSSPFIFSPPSGSMSAATNLTTPASSDSQGSFTGGPETLPRALELTYPSVPPPSLSSSFGDPLSMESPLLSPINGSQTAPAPMSIPRPIRRRGDRDISVSPVDTFNMAGARGPSLSPRASFHLARKASFERAWANDNVSPVRNRSRVRSTERGARVAETGTLVPVPRTSGSIRDTPVNGTTVTADERSIETVESASRASL</sequence>
<feature type="compositionally biased region" description="Polar residues" evidence="2">
    <location>
        <begin position="399"/>
        <end position="414"/>
    </location>
</feature>
<dbReference type="Proteomes" id="UP000186601">
    <property type="component" value="Unassembled WGS sequence"/>
</dbReference>
<feature type="region of interest" description="Disordered" evidence="2">
    <location>
        <begin position="395"/>
        <end position="431"/>
    </location>
</feature>
<dbReference type="AlphaFoldDB" id="A0A2R6NPL2"/>
<feature type="compositionally biased region" description="Polar residues" evidence="2">
    <location>
        <begin position="247"/>
        <end position="262"/>
    </location>
</feature>
<feature type="region of interest" description="Disordered" evidence="2">
    <location>
        <begin position="302"/>
        <end position="326"/>
    </location>
</feature>
<dbReference type="OrthoDB" id="78858at2759"/>
<name>A0A2R6NPL2_9APHY</name>
<keyword evidence="1" id="KW-0175">Coiled coil</keyword>
<gene>
    <name evidence="3" type="ORF">PHLCEN_2v9828</name>
</gene>
<feature type="compositionally biased region" description="Polar residues" evidence="2">
    <location>
        <begin position="422"/>
        <end position="431"/>
    </location>
</feature>
<dbReference type="EMBL" id="MLYV02000989">
    <property type="protein sequence ID" value="PSR74416.1"/>
    <property type="molecule type" value="Genomic_DNA"/>
</dbReference>
<dbReference type="Pfam" id="PF09755">
    <property type="entry name" value="DUF2046"/>
    <property type="match status" value="1"/>
</dbReference>
<evidence type="ECO:0000256" key="1">
    <source>
        <dbReference type="SAM" id="Coils"/>
    </source>
</evidence>
<evidence type="ECO:0000313" key="3">
    <source>
        <dbReference type="EMBL" id="PSR74416.1"/>
    </source>
</evidence>
<dbReference type="PANTHER" id="PTHR15276">
    <property type="entry name" value="H4 D10S170 PROTEIN-RELATED"/>
    <property type="match status" value="1"/>
</dbReference>
<evidence type="ECO:0000313" key="4">
    <source>
        <dbReference type="Proteomes" id="UP000186601"/>
    </source>
</evidence>
<organism evidence="3 4">
    <name type="scientific">Hermanssonia centrifuga</name>
    <dbReference type="NCBI Taxonomy" id="98765"/>
    <lineage>
        <taxon>Eukaryota</taxon>
        <taxon>Fungi</taxon>
        <taxon>Dikarya</taxon>
        <taxon>Basidiomycota</taxon>
        <taxon>Agaricomycotina</taxon>
        <taxon>Agaricomycetes</taxon>
        <taxon>Polyporales</taxon>
        <taxon>Meruliaceae</taxon>
        <taxon>Hermanssonia</taxon>
    </lineage>
</organism>
<dbReference type="PANTHER" id="PTHR15276:SF0">
    <property type="entry name" value="COILED-COIL DOMAIN-CONTAINING PROTEIN 6"/>
    <property type="match status" value="1"/>
</dbReference>
<dbReference type="InterPro" id="IPR019152">
    <property type="entry name" value="DUF2046"/>
</dbReference>
<feature type="compositionally biased region" description="Polar residues" evidence="2">
    <location>
        <begin position="184"/>
        <end position="199"/>
    </location>
</feature>
<feature type="region of interest" description="Disordered" evidence="2">
    <location>
        <begin position="1"/>
        <end position="23"/>
    </location>
</feature>
<feature type="compositionally biased region" description="Low complexity" evidence="2">
    <location>
        <begin position="216"/>
        <end position="246"/>
    </location>
</feature>
<dbReference type="STRING" id="98765.A0A2R6NPL2"/>
<reference evidence="3 4" key="1">
    <citation type="submission" date="2018-02" db="EMBL/GenBank/DDBJ databases">
        <title>Genome sequence of the basidiomycete white-rot fungus Phlebia centrifuga.</title>
        <authorList>
            <person name="Granchi Z."/>
            <person name="Peng M."/>
            <person name="de Vries R.P."/>
            <person name="Hilden K."/>
            <person name="Makela M.R."/>
            <person name="Grigoriev I."/>
            <person name="Riley R."/>
        </authorList>
    </citation>
    <scope>NUCLEOTIDE SEQUENCE [LARGE SCALE GENOMIC DNA]</scope>
    <source>
        <strain evidence="3 4">FBCC195</strain>
    </source>
</reference>
<comment type="caution">
    <text evidence="3">The sequence shown here is derived from an EMBL/GenBank/DDBJ whole genome shotgun (WGS) entry which is preliminary data.</text>
</comment>
<feature type="compositionally biased region" description="Low complexity" evidence="2">
    <location>
        <begin position="1"/>
        <end position="19"/>
    </location>
</feature>
<feature type="coiled-coil region" evidence="1">
    <location>
        <begin position="28"/>
        <end position="62"/>
    </location>
</feature>
<feature type="region of interest" description="Disordered" evidence="2">
    <location>
        <begin position="172"/>
        <end position="270"/>
    </location>
</feature>
<protein>
    <submittedName>
        <fullName evidence="3">Uncharacterized protein</fullName>
    </submittedName>
</protein>
<proteinExistence type="predicted"/>